<accession>A0A5K7X8E3</accession>
<dbReference type="Proteomes" id="UP000326837">
    <property type="component" value="Chromosome"/>
</dbReference>
<organism evidence="2 3">
    <name type="scientific">Lacipirellula parvula</name>
    <dbReference type="NCBI Taxonomy" id="2650471"/>
    <lineage>
        <taxon>Bacteria</taxon>
        <taxon>Pseudomonadati</taxon>
        <taxon>Planctomycetota</taxon>
        <taxon>Planctomycetia</taxon>
        <taxon>Pirellulales</taxon>
        <taxon>Lacipirellulaceae</taxon>
        <taxon>Lacipirellula</taxon>
    </lineage>
</organism>
<evidence type="ECO:0000313" key="3">
    <source>
        <dbReference type="Proteomes" id="UP000326837"/>
    </source>
</evidence>
<feature type="region of interest" description="Disordered" evidence="1">
    <location>
        <begin position="24"/>
        <end position="49"/>
    </location>
</feature>
<sequence>MSCASSRWHAPEYSKLISQIERTTMTTPSSASGPNPAAPKPLEITGGAKPPVPAFSCIIYVSKTADGSMNGRVANLAGGDAGEIVANGNSERDVLFKLTREFKSRVAKMHEQQQTMPWIDPPPPPLEHEQIRYVPVHL</sequence>
<keyword evidence="3" id="KW-1185">Reference proteome</keyword>
<dbReference type="AlphaFoldDB" id="A0A5K7X8E3"/>
<dbReference type="EMBL" id="AP021861">
    <property type="protein sequence ID" value="BBO31031.1"/>
    <property type="molecule type" value="Genomic_DNA"/>
</dbReference>
<protein>
    <submittedName>
        <fullName evidence="2">Uncharacterized protein</fullName>
    </submittedName>
</protein>
<reference evidence="3" key="1">
    <citation type="submission" date="2019-10" db="EMBL/GenBank/DDBJ databases">
        <title>Lacipirellula parvula gen. nov., sp. nov., representing a lineage of planctomycetes widespread in freshwater anoxic habitats, and description of the family Lacipirellulaceae.</title>
        <authorList>
            <person name="Dedysh S.N."/>
            <person name="Kulichevskaya I.S."/>
            <person name="Beletsky A.V."/>
            <person name="Rakitin A.L."/>
            <person name="Mardanov A.V."/>
            <person name="Ivanova A.A."/>
            <person name="Saltykova V.X."/>
            <person name="Rijpstra W.I.C."/>
            <person name="Sinninghe Damste J.S."/>
            <person name="Ravin N.V."/>
        </authorList>
    </citation>
    <scope>NUCLEOTIDE SEQUENCE [LARGE SCALE GENOMIC DNA]</scope>
    <source>
        <strain evidence="3">PX69</strain>
    </source>
</reference>
<name>A0A5K7X8E3_9BACT</name>
<gene>
    <name evidence="2" type="ORF">PLANPX_0643</name>
</gene>
<evidence type="ECO:0000256" key="1">
    <source>
        <dbReference type="SAM" id="MobiDB-lite"/>
    </source>
</evidence>
<dbReference type="KEGG" id="lpav:PLANPX_0643"/>
<proteinExistence type="predicted"/>
<evidence type="ECO:0000313" key="2">
    <source>
        <dbReference type="EMBL" id="BBO31031.1"/>
    </source>
</evidence>